<dbReference type="Gene3D" id="3.80.10.10">
    <property type="entry name" value="Ribonuclease Inhibitor"/>
    <property type="match status" value="2"/>
</dbReference>
<dbReference type="GO" id="GO:0005886">
    <property type="term" value="C:plasma membrane"/>
    <property type="evidence" value="ECO:0007669"/>
    <property type="project" value="UniProtKB-SubCell"/>
</dbReference>
<protein>
    <recommendedName>
        <fullName evidence="12">AAA+ ATPase domain-containing protein</fullName>
    </recommendedName>
</protein>
<dbReference type="FunFam" id="1.10.10.10:FF:000322">
    <property type="entry name" value="Probable disease resistance protein At1g63360"/>
    <property type="match status" value="1"/>
</dbReference>
<dbReference type="AlphaFoldDB" id="A0A3Q7HBL4"/>
<sequence length="1001" mass="115138">MDPNAVNFFICMNIQFIILVLELAVALFMSKTLVLCKMLLVIYMISIYILLVHCYHKGIGYTFYVSDEKFCRRKMSEVLLNAALPILMKDLFDKVDSQIRNVVGFEDEFDKMKSELVTLQSYLGDLDRHKEKSKSAEVASTKLREVIDRLDDLVSDCTNRVAYENMRKRIWSVISPRGMKFRNQVGKKLAEINRDIVSIRESLKIITPMISLCISEESGSSGGGSSWGRVRWTSDVIDESQTVGLAEDTNTLKNWILPFNGSLQLIAIVGMGGLGKTTLAQKIYNDRQVCSRFQGRIWVCKSTSGELDIMKSILEQLKKDDRGSDRNVLLKRIHEELSKKKYLIVMDDVWSIDDGWWRRILEGLPEAKKQGSCIIITSRNEEVVKRMGVKEEQIHRPKLLSEEEGWSLLCKVAFASSEGECKDIGLERVGKDILKKCAGLPLAIKTIGGLLSSKNQLCSEWKEVYQYLPHILADESKSDDSLMATLQLSYDALHPQQKQCILCFAIYPEDYEIEVDQLVNWWIGEGFIHKEWTKTPREMALECISKLISRCLIEAVRKRNYDGRVYSCKMHDMIREMIIRVAREESFCSLDKNNTNIATINCRRLGVTDETLLQPLDGNSNLRALLLTKAKYIGFTKKVALAQVKSLRVLDLSHLKFKESSEFCEDDMWRWITSLKRLNYLSFRDVENLTKLPRSIKKLWGLQILVLGECIKLEQLHRSIALLPKLIVLDVGNCTSLSYLPRGISKLIHLQELYGFKIPNARVSKACHLRDLKDLIDLRVLTLDVVEESMIEEDELTALAQFQHLRMLIINAGDRDDEIFLERLEKFLPPKSLKELYLRHFRGRTTPAWIAPKLLNGLQYLCIEDSFELHRLSDRFRGSDGKKWEIEGLCLKYLPNLEETWEEITSAMPGLKYVEVSHCNSLKSFPCDVEGIEFWRKTDLFAVHLCCISLMVFLISLLILLVVITIMSDYVVYMNLQLFSTTTNCSLRSFLLVHYIDFTHS</sequence>
<evidence type="ECO:0000256" key="7">
    <source>
        <dbReference type="ARBA" id="ARBA00022821"/>
    </source>
</evidence>
<dbReference type="InterPro" id="IPR027417">
    <property type="entry name" value="P-loop_NTPase"/>
</dbReference>
<dbReference type="Gramene" id="Solyc07g053020.2.1">
    <property type="protein sequence ID" value="Solyc07g053020.2.1"/>
    <property type="gene ID" value="Solyc07g053020.2"/>
</dbReference>
<feature type="transmembrane region" description="Helical" evidence="11">
    <location>
        <begin position="941"/>
        <end position="967"/>
    </location>
</feature>
<feature type="transmembrane region" description="Helical" evidence="11">
    <location>
        <begin position="40"/>
        <end position="64"/>
    </location>
</feature>
<evidence type="ECO:0000313" key="14">
    <source>
        <dbReference type="Proteomes" id="UP000004994"/>
    </source>
</evidence>
<keyword evidence="8" id="KW-0067">ATP-binding</keyword>
<keyword evidence="4" id="KW-0433">Leucine-rich repeat</keyword>
<dbReference type="Pfam" id="PF18052">
    <property type="entry name" value="Rx_N"/>
    <property type="match status" value="1"/>
</dbReference>
<proteinExistence type="inferred from homology"/>
<keyword evidence="7" id="KW-0611">Plant defense</keyword>
<dbReference type="InterPro" id="IPR003593">
    <property type="entry name" value="AAA+_ATPase"/>
</dbReference>
<dbReference type="InterPro" id="IPR044974">
    <property type="entry name" value="Disease_R_plants"/>
</dbReference>
<dbReference type="InterPro" id="IPR032675">
    <property type="entry name" value="LRR_dom_sf"/>
</dbReference>
<reference evidence="13" key="2">
    <citation type="submission" date="2019-01" db="UniProtKB">
        <authorList>
            <consortium name="EnsemblPlants"/>
        </authorList>
    </citation>
    <scope>IDENTIFICATION</scope>
    <source>
        <strain evidence="13">cv. Heinz 1706</strain>
    </source>
</reference>
<evidence type="ECO:0000256" key="5">
    <source>
        <dbReference type="ARBA" id="ARBA00022737"/>
    </source>
</evidence>
<dbReference type="PANTHER" id="PTHR23155:SF759">
    <property type="entry name" value="AAA+ ATPASE DOMAIN-CONTAINING PROTEIN"/>
    <property type="match status" value="1"/>
</dbReference>
<dbReference type="InterPro" id="IPR042197">
    <property type="entry name" value="Apaf_helical"/>
</dbReference>
<dbReference type="FunFam" id="3.40.50.300:FF:001091">
    <property type="entry name" value="Probable disease resistance protein At1g61300"/>
    <property type="match status" value="1"/>
</dbReference>
<dbReference type="SMART" id="SM00382">
    <property type="entry name" value="AAA"/>
    <property type="match status" value="1"/>
</dbReference>
<evidence type="ECO:0000256" key="1">
    <source>
        <dbReference type="ARBA" id="ARBA00004413"/>
    </source>
</evidence>
<reference evidence="13" key="1">
    <citation type="journal article" date="2012" name="Nature">
        <title>The tomato genome sequence provides insights into fleshy fruit evolution.</title>
        <authorList>
            <consortium name="Tomato Genome Consortium"/>
        </authorList>
    </citation>
    <scope>NUCLEOTIDE SEQUENCE [LARGE SCALE GENOMIC DNA]</scope>
    <source>
        <strain evidence="13">cv. Heinz 1706</strain>
    </source>
</reference>
<dbReference type="GO" id="GO:0098542">
    <property type="term" value="P:defense response to other organism"/>
    <property type="evidence" value="ECO:0000318"/>
    <property type="project" value="GO_Central"/>
</dbReference>
<dbReference type="GO" id="GO:0005524">
    <property type="term" value="F:ATP binding"/>
    <property type="evidence" value="ECO:0007669"/>
    <property type="project" value="UniProtKB-KW"/>
</dbReference>
<evidence type="ECO:0000313" key="13">
    <source>
        <dbReference type="EnsemblPlants" id="Solyc07g053020.2.1"/>
    </source>
</evidence>
<dbReference type="Pfam" id="PF00931">
    <property type="entry name" value="NB-ARC"/>
    <property type="match status" value="1"/>
</dbReference>
<dbReference type="InterPro" id="IPR055414">
    <property type="entry name" value="LRR_R13L4/SHOC2-like"/>
</dbReference>
<dbReference type="Pfam" id="PF23559">
    <property type="entry name" value="WHD_DRP"/>
    <property type="match status" value="1"/>
</dbReference>
<keyword evidence="6" id="KW-0547">Nucleotide-binding</keyword>
<evidence type="ECO:0000256" key="10">
    <source>
        <dbReference type="ARBA" id="ARBA00023136"/>
    </source>
</evidence>
<evidence type="ECO:0000256" key="2">
    <source>
        <dbReference type="ARBA" id="ARBA00008894"/>
    </source>
</evidence>
<keyword evidence="11" id="KW-0812">Transmembrane</keyword>
<dbReference type="PaxDb" id="4081-Solyc07g053020.1.1"/>
<dbReference type="Gene3D" id="1.10.10.10">
    <property type="entry name" value="Winged helix-like DNA-binding domain superfamily/Winged helix DNA-binding domain"/>
    <property type="match status" value="1"/>
</dbReference>
<dbReference type="Gene3D" id="1.10.8.430">
    <property type="entry name" value="Helical domain of apoptotic protease-activating factors"/>
    <property type="match status" value="1"/>
</dbReference>
<dbReference type="Proteomes" id="UP000004994">
    <property type="component" value="Chromosome 7"/>
</dbReference>
<dbReference type="GO" id="GO:0051607">
    <property type="term" value="P:defense response to virus"/>
    <property type="evidence" value="ECO:0007669"/>
    <property type="project" value="UniProtKB-ARBA"/>
</dbReference>
<dbReference type="PANTHER" id="PTHR23155">
    <property type="entry name" value="DISEASE RESISTANCE PROTEIN RP"/>
    <property type="match status" value="1"/>
</dbReference>
<evidence type="ECO:0000256" key="11">
    <source>
        <dbReference type="SAM" id="Phobius"/>
    </source>
</evidence>
<keyword evidence="9" id="KW-0175">Coiled coil</keyword>
<dbReference type="InterPro" id="IPR058922">
    <property type="entry name" value="WHD_DRP"/>
</dbReference>
<dbReference type="OMA" id="SEFCEDD"/>
<dbReference type="Gene3D" id="1.20.5.4130">
    <property type="match status" value="1"/>
</dbReference>
<keyword evidence="3" id="KW-1003">Cell membrane</keyword>
<dbReference type="InterPro" id="IPR041118">
    <property type="entry name" value="Rx_N"/>
</dbReference>
<organism evidence="13">
    <name type="scientific">Solanum lycopersicum</name>
    <name type="common">Tomato</name>
    <name type="synonym">Lycopersicon esculentum</name>
    <dbReference type="NCBI Taxonomy" id="4081"/>
    <lineage>
        <taxon>Eukaryota</taxon>
        <taxon>Viridiplantae</taxon>
        <taxon>Streptophyta</taxon>
        <taxon>Embryophyta</taxon>
        <taxon>Tracheophyta</taxon>
        <taxon>Spermatophyta</taxon>
        <taxon>Magnoliopsida</taxon>
        <taxon>eudicotyledons</taxon>
        <taxon>Gunneridae</taxon>
        <taxon>Pentapetalae</taxon>
        <taxon>asterids</taxon>
        <taxon>lamiids</taxon>
        <taxon>Solanales</taxon>
        <taxon>Solanaceae</taxon>
        <taxon>Solanoideae</taxon>
        <taxon>Solaneae</taxon>
        <taxon>Solanum</taxon>
        <taxon>Solanum subgen. Lycopersicon</taxon>
    </lineage>
</organism>
<dbReference type="Pfam" id="PF23598">
    <property type="entry name" value="LRR_14"/>
    <property type="match status" value="1"/>
</dbReference>
<keyword evidence="14" id="KW-1185">Reference proteome</keyword>
<comment type="subcellular location">
    <subcellularLocation>
        <location evidence="1">Cell membrane</location>
        <topology evidence="1">Peripheral membrane protein</topology>
        <orientation evidence="1">Cytoplasmic side</orientation>
    </subcellularLocation>
</comment>
<dbReference type="EnsemblPlants" id="Solyc07g053020.2.1">
    <property type="protein sequence ID" value="Solyc07g053020.2.1"/>
    <property type="gene ID" value="Solyc07g053020.2"/>
</dbReference>
<evidence type="ECO:0000259" key="12">
    <source>
        <dbReference type="SMART" id="SM00382"/>
    </source>
</evidence>
<keyword evidence="11" id="KW-1133">Transmembrane helix</keyword>
<dbReference type="InterPro" id="IPR036388">
    <property type="entry name" value="WH-like_DNA-bd_sf"/>
</dbReference>
<dbReference type="FunFam" id="1.10.8.430:FF:000003">
    <property type="entry name" value="Probable disease resistance protein At5g66910"/>
    <property type="match status" value="1"/>
</dbReference>
<dbReference type="SUPFAM" id="SSF52058">
    <property type="entry name" value="L domain-like"/>
    <property type="match status" value="1"/>
</dbReference>
<dbReference type="InterPro" id="IPR002182">
    <property type="entry name" value="NB-ARC"/>
</dbReference>
<keyword evidence="10 11" id="KW-0472">Membrane</keyword>
<dbReference type="Gene3D" id="3.40.50.300">
    <property type="entry name" value="P-loop containing nucleotide triphosphate hydrolases"/>
    <property type="match status" value="1"/>
</dbReference>
<dbReference type="STRING" id="4081.A0A3Q7HBL4"/>
<accession>A0A3Q7HBL4</accession>
<evidence type="ECO:0000256" key="3">
    <source>
        <dbReference type="ARBA" id="ARBA00022475"/>
    </source>
</evidence>
<feature type="domain" description="AAA+ ATPase" evidence="12">
    <location>
        <begin position="262"/>
        <end position="400"/>
    </location>
</feature>
<name>A0A3Q7HBL4_SOLLC</name>
<evidence type="ECO:0000256" key="9">
    <source>
        <dbReference type="ARBA" id="ARBA00023054"/>
    </source>
</evidence>
<comment type="similarity">
    <text evidence="2">Belongs to the disease resistance NB-LRR family.</text>
</comment>
<dbReference type="InParanoid" id="A0A3Q7HBL4"/>
<feature type="transmembrane region" description="Helical" evidence="11">
    <location>
        <begin position="6"/>
        <end position="28"/>
    </location>
</feature>
<dbReference type="SUPFAM" id="SSF52540">
    <property type="entry name" value="P-loop containing nucleoside triphosphate hydrolases"/>
    <property type="match status" value="1"/>
</dbReference>
<dbReference type="GO" id="GO:0043531">
    <property type="term" value="F:ADP binding"/>
    <property type="evidence" value="ECO:0007669"/>
    <property type="project" value="InterPro"/>
</dbReference>
<dbReference type="PRINTS" id="PR00364">
    <property type="entry name" value="DISEASERSIST"/>
</dbReference>
<evidence type="ECO:0000256" key="6">
    <source>
        <dbReference type="ARBA" id="ARBA00022741"/>
    </source>
</evidence>
<evidence type="ECO:0000256" key="8">
    <source>
        <dbReference type="ARBA" id="ARBA00022840"/>
    </source>
</evidence>
<keyword evidence="5" id="KW-0677">Repeat</keyword>
<evidence type="ECO:0000256" key="4">
    <source>
        <dbReference type="ARBA" id="ARBA00022614"/>
    </source>
</evidence>